<evidence type="ECO:0000313" key="1">
    <source>
        <dbReference type="EMBL" id="MDZ5456307.1"/>
    </source>
</evidence>
<dbReference type="EMBL" id="JAXOJX010000007">
    <property type="protein sequence ID" value="MDZ5456307.1"/>
    <property type="molecule type" value="Genomic_DNA"/>
</dbReference>
<dbReference type="RefSeq" id="WP_322464908.1">
    <property type="nucleotide sequence ID" value="NZ_JAXOJX010000007.1"/>
</dbReference>
<accession>A0ABU5IBI3</accession>
<name>A0ABU5IBI3_9BURK</name>
<protein>
    <submittedName>
        <fullName evidence="1">Uncharacterized protein</fullName>
    </submittedName>
</protein>
<reference evidence="1 2" key="1">
    <citation type="submission" date="2023-11" db="EMBL/GenBank/DDBJ databases">
        <title>Draft genome of Azohydromonas lata strain H1 (DSM1123), a polyhydroxyalkanoate producer.</title>
        <authorList>
            <person name="Traversa D."/>
            <person name="D'Addabbo P."/>
            <person name="Pazzani C."/>
            <person name="Manzari C."/>
            <person name="Chiara M."/>
            <person name="Scrascia M."/>
        </authorList>
    </citation>
    <scope>NUCLEOTIDE SEQUENCE [LARGE SCALE GENOMIC DNA]</scope>
    <source>
        <strain evidence="1 2">H1</strain>
    </source>
</reference>
<gene>
    <name evidence="1" type="ORF">SM757_06945</name>
</gene>
<keyword evidence="2" id="KW-1185">Reference proteome</keyword>
<proteinExistence type="predicted"/>
<sequence>MTRVKRALNVDAVIKPQRPGKAFQLFQVLRNGMDRAGQAHEYLVCLPGSIDSKHGLPLLATGSKDEIQHEYASFDRRGGAPP</sequence>
<organism evidence="1 2">
    <name type="scientific">Azohydromonas lata</name>
    <dbReference type="NCBI Taxonomy" id="45677"/>
    <lineage>
        <taxon>Bacteria</taxon>
        <taxon>Pseudomonadati</taxon>
        <taxon>Pseudomonadota</taxon>
        <taxon>Betaproteobacteria</taxon>
        <taxon>Burkholderiales</taxon>
        <taxon>Sphaerotilaceae</taxon>
        <taxon>Azohydromonas</taxon>
    </lineage>
</organism>
<dbReference type="Proteomes" id="UP001293718">
    <property type="component" value="Unassembled WGS sequence"/>
</dbReference>
<evidence type="ECO:0000313" key="2">
    <source>
        <dbReference type="Proteomes" id="UP001293718"/>
    </source>
</evidence>
<comment type="caution">
    <text evidence="1">The sequence shown here is derived from an EMBL/GenBank/DDBJ whole genome shotgun (WGS) entry which is preliminary data.</text>
</comment>